<sequence length="208" mass="24099">MKNTFLFTLLILLSLTKAFSQDQSIFLGVGYGKLMNNINYNSNINSEVEADGIEIETGYKKQIFIDKLYFVPNASVGIYKNASVNLSKENTNDYEYKSLVFHLKSNFQYELFKVNNFKFLLGLGVGACYKSYDLSLNSEYHNSFYRIDEFGESNIFVMYNIMAGIKYNPDQSKFYCEIILPELSNVAYSQDESKFTEINFQLRIGYKF</sequence>
<evidence type="ECO:0008006" key="4">
    <source>
        <dbReference type="Google" id="ProtNLM"/>
    </source>
</evidence>
<comment type="caution">
    <text evidence="2">The sequence shown here is derived from an EMBL/GenBank/DDBJ whole genome shotgun (WGS) entry which is preliminary data.</text>
</comment>
<protein>
    <recommendedName>
        <fullName evidence="4">Outer membrane protein beta-barrel domain-containing protein</fullName>
    </recommendedName>
</protein>
<feature type="chain" id="PRO_5042096975" description="Outer membrane protein beta-barrel domain-containing protein" evidence="1">
    <location>
        <begin position="21"/>
        <end position="208"/>
    </location>
</feature>
<evidence type="ECO:0000256" key="1">
    <source>
        <dbReference type="SAM" id="SignalP"/>
    </source>
</evidence>
<dbReference type="Proteomes" id="UP001185092">
    <property type="component" value="Unassembled WGS sequence"/>
</dbReference>
<dbReference type="EMBL" id="JAVDQD010000004">
    <property type="protein sequence ID" value="MDR6240413.1"/>
    <property type="molecule type" value="Genomic_DNA"/>
</dbReference>
<keyword evidence="1" id="KW-0732">Signal</keyword>
<evidence type="ECO:0000313" key="2">
    <source>
        <dbReference type="EMBL" id="MDR6240413.1"/>
    </source>
</evidence>
<keyword evidence="3" id="KW-1185">Reference proteome</keyword>
<accession>A0AAE3XQX9</accession>
<reference evidence="2" key="1">
    <citation type="submission" date="2023-07" db="EMBL/GenBank/DDBJ databases">
        <title>Genomic Encyclopedia of Type Strains, Phase IV (KMG-IV): sequencing the most valuable type-strain genomes for metagenomic binning, comparative biology and taxonomic classification.</title>
        <authorList>
            <person name="Goeker M."/>
        </authorList>
    </citation>
    <scope>NUCLEOTIDE SEQUENCE</scope>
    <source>
        <strain evidence="2">DSM 26174</strain>
    </source>
</reference>
<dbReference type="AlphaFoldDB" id="A0AAE3XQX9"/>
<feature type="signal peptide" evidence="1">
    <location>
        <begin position="1"/>
        <end position="20"/>
    </location>
</feature>
<dbReference type="RefSeq" id="WP_309940330.1">
    <property type="nucleotide sequence ID" value="NZ_AP025305.1"/>
</dbReference>
<evidence type="ECO:0000313" key="3">
    <source>
        <dbReference type="Proteomes" id="UP001185092"/>
    </source>
</evidence>
<name>A0AAE3XQX9_9BACT</name>
<gene>
    <name evidence="2" type="ORF">HNQ88_003479</name>
</gene>
<proteinExistence type="predicted"/>
<organism evidence="2 3">
    <name type="scientific">Aureibacter tunicatorum</name>
    <dbReference type="NCBI Taxonomy" id="866807"/>
    <lineage>
        <taxon>Bacteria</taxon>
        <taxon>Pseudomonadati</taxon>
        <taxon>Bacteroidota</taxon>
        <taxon>Cytophagia</taxon>
        <taxon>Cytophagales</taxon>
        <taxon>Persicobacteraceae</taxon>
        <taxon>Aureibacter</taxon>
    </lineage>
</organism>